<dbReference type="InterPro" id="IPR004089">
    <property type="entry name" value="MCPsignal_dom"/>
</dbReference>
<evidence type="ECO:0000256" key="2">
    <source>
        <dbReference type="PROSITE-ProRule" id="PRU00284"/>
    </source>
</evidence>
<evidence type="ECO:0000259" key="3">
    <source>
        <dbReference type="PROSITE" id="PS50111"/>
    </source>
</evidence>
<dbReference type="CDD" id="cd00130">
    <property type="entry name" value="PAS"/>
    <property type="match status" value="2"/>
</dbReference>
<dbReference type="SMART" id="SM00086">
    <property type="entry name" value="PAC"/>
    <property type="match status" value="2"/>
</dbReference>
<dbReference type="SUPFAM" id="SSF58104">
    <property type="entry name" value="Methyl-accepting chemotaxis protein (MCP) signaling domain"/>
    <property type="match status" value="1"/>
</dbReference>
<dbReference type="NCBIfam" id="TIGR00229">
    <property type="entry name" value="sensory_box"/>
    <property type="match status" value="2"/>
</dbReference>
<keyword evidence="1 2" id="KW-0807">Transducer</keyword>
<proteinExistence type="predicted"/>
<evidence type="ECO:0000256" key="1">
    <source>
        <dbReference type="ARBA" id="ARBA00023224"/>
    </source>
</evidence>
<dbReference type="SUPFAM" id="SSF55785">
    <property type="entry name" value="PYP-like sensor domain (PAS domain)"/>
    <property type="match status" value="2"/>
</dbReference>
<dbReference type="PRINTS" id="PR00260">
    <property type="entry name" value="CHEMTRNSDUCR"/>
</dbReference>
<dbReference type="AlphaFoldDB" id="A0A7X4LPE9"/>
<feature type="domain" description="PAC" evidence="5">
    <location>
        <begin position="208"/>
        <end position="262"/>
    </location>
</feature>
<dbReference type="GO" id="GO:0004888">
    <property type="term" value="F:transmembrane signaling receptor activity"/>
    <property type="evidence" value="ECO:0007669"/>
    <property type="project" value="InterPro"/>
</dbReference>
<accession>A0A7X4LPE9</accession>
<dbReference type="PANTHER" id="PTHR24422">
    <property type="entry name" value="CHEMOTAXIS PROTEIN METHYLTRANSFERASE"/>
    <property type="match status" value="1"/>
</dbReference>
<dbReference type="InterPro" id="IPR000700">
    <property type="entry name" value="PAS-assoc_C"/>
</dbReference>
<dbReference type="PROSITE" id="PS50113">
    <property type="entry name" value="PAC"/>
    <property type="match status" value="1"/>
</dbReference>
<reference evidence="6 7" key="1">
    <citation type="submission" date="2019-10" db="EMBL/GenBank/DDBJ databases">
        <title>Vibrio sp. nov. isolated from a shrimp pond.</title>
        <authorList>
            <person name="Gomez-Gil B."/>
            <person name="Enciso-Ibarra J."/>
            <person name="Enciso-Ibarra K."/>
            <person name="Bolan-Mejia C."/>
        </authorList>
    </citation>
    <scope>NUCLEOTIDE SEQUENCE [LARGE SCALE GENOMIC DNA]</scope>
    <source>
        <strain evidence="6 7">CAIM 722</strain>
    </source>
</reference>
<dbReference type="CDD" id="cd11386">
    <property type="entry name" value="MCP_signal"/>
    <property type="match status" value="1"/>
</dbReference>
<dbReference type="EMBL" id="WEKT01000061">
    <property type="protein sequence ID" value="MZI95569.1"/>
    <property type="molecule type" value="Genomic_DNA"/>
</dbReference>
<dbReference type="Pfam" id="PF13426">
    <property type="entry name" value="PAS_9"/>
    <property type="match status" value="1"/>
</dbReference>
<dbReference type="InterPro" id="IPR004090">
    <property type="entry name" value="Chemotax_Me-accpt_rcpt"/>
</dbReference>
<dbReference type="InterPro" id="IPR013655">
    <property type="entry name" value="PAS_fold_3"/>
</dbReference>
<dbReference type="SMART" id="SM00091">
    <property type="entry name" value="PAS"/>
    <property type="match status" value="2"/>
</dbReference>
<dbReference type="Proteomes" id="UP000462621">
    <property type="component" value="Unassembled WGS sequence"/>
</dbReference>
<feature type="domain" description="PAS" evidence="4">
    <location>
        <begin position="32"/>
        <end position="63"/>
    </location>
</feature>
<protein>
    <submittedName>
        <fullName evidence="6">PAS domain S-box protein</fullName>
    </submittedName>
</protein>
<evidence type="ECO:0000259" key="5">
    <source>
        <dbReference type="PROSITE" id="PS50113"/>
    </source>
</evidence>
<dbReference type="SMART" id="SM00283">
    <property type="entry name" value="MA"/>
    <property type="match status" value="1"/>
</dbReference>
<gene>
    <name evidence="6" type="ORF">F9817_20525</name>
</gene>
<dbReference type="InterPro" id="IPR035965">
    <property type="entry name" value="PAS-like_dom_sf"/>
</dbReference>
<dbReference type="InterPro" id="IPR000014">
    <property type="entry name" value="PAS"/>
</dbReference>
<evidence type="ECO:0000259" key="4">
    <source>
        <dbReference type="PROSITE" id="PS50112"/>
    </source>
</evidence>
<dbReference type="GO" id="GO:0007165">
    <property type="term" value="P:signal transduction"/>
    <property type="evidence" value="ECO:0007669"/>
    <property type="project" value="UniProtKB-KW"/>
</dbReference>
<evidence type="ECO:0000313" key="6">
    <source>
        <dbReference type="EMBL" id="MZI95569.1"/>
    </source>
</evidence>
<dbReference type="Pfam" id="PF08447">
    <property type="entry name" value="PAS_3"/>
    <property type="match status" value="1"/>
</dbReference>
<dbReference type="InterPro" id="IPR001610">
    <property type="entry name" value="PAC"/>
</dbReference>
<dbReference type="InterPro" id="IPR050903">
    <property type="entry name" value="Bact_Chemotaxis_MeTrfase"/>
</dbReference>
<keyword evidence="7" id="KW-1185">Reference proteome</keyword>
<name>A0A7X4LPE9_9VIBR</name>
<dbReference type="PROSITE" id="PS50112">
    <property type="entry name" value="PAS"/>
    <property type="match status" value="1"/>
</dbReference>
<dbReference type="PANTHER" id="PTHR24422:SF10">
    <property type="entry name" value="CHEMOTAXIS PROTEIN METHYLTRANSFERASE 2"/>
    <property type="match status" value="1"/>
</dbReference>
<sequence length="432" mass="48657">MFRKKKTETTQVNSVEKIDSSALASMRRFVAMIEFDPTGTIIEVNDLFLAAVGYRKEELIGQSHKIFCTPEYTNSPDYRKHWQDLANGKEKSGNFFRVRKDGSPLIMEATYFPITENGKVTRVMKVGADITEKFNSYQRTMDIFTALNKTYAVIEFEPDGTVTYVNDIFLTTMSYRREQVVGKHHRMFSFDDFYQDNPNFWRDLGQGKSKSGRFKRKSSYGNEVWLEATYCPIFDEKGKVYRVIKFAVDITSHIQRGESLRQATHIAQDTSVETAKVAEEGKHGLRTCVTLSDKMNDNVQSSIEKLNQLVTLSADVSNIVKTITSIAEQTNLLALNAAIEAARAGEHGRGFAVVADEVRQLATRTSSSTDEINRVVQKNLTLTNDVVETIQSVSSVSSETNERIEEVSLLMDKIHEGADQVSQAIEGLDLGQ</sequence>
<dbReference type="PROSITE" id="PS50111">
    <property type="entry name" value="CHEMOTAXIS_TRANSDUC_2"/>
    <property type="match status" value="1"/>
</dbReference>
<dbReference type="Gene3D" id="3.30.450.20">
    <property type="entry name" value="PAS domain"/>
    <property type="match status" value="2"/>
</dbReference>
<dbReference type="Pfam" id="PF00015">
    <property type="entry name" value="MCPsignal"/>
    <property type="match status" value="1"/>
</dbReference>
<dbReference type="Gene3D" id="1.10.287.950">
    <property type="entry name" value="Methyl-accepting chemotaxis protein"/>
    <property type="match status" value="1"/>
</dbReference>
<evidence type="ECO:0000313" key="7">
    <source>
        <dbReference type="Proteomes" id="UP000462621"/>
    </source>
</evidence>
<dbReference type="GO" id="GO:0006935">
    <property type="term" value="P:chemotaxis"/>
    <property type="evidence" value="ECO:0007669"/>
    <property type="project" value="InterPro"/>
</dbReference>
<dbReference type="GO" id="GO:0016020">
    <property type="term" value="C:membrane"/>
    <property type="evidence" value="ECO:0007669"/>
    <property type="project" value="InterPro"/>
</dbReference>
<comment type="caution">
    <text evidence="6">The sequence shown here is derived from an EMBL/GenBank/DDBJ whole genome shotgun (WGS) entry which is preliminary data.</text>
</comment>
<dbReference type="RefSeq" id="WP_161158065.1">
    <property type="nucleotide sequence ID" value="NZ_WEKT01000061.1"/>
</dbReference>
<feature type="domain" description="Methyl-accepting transducer" evidence="3">
    <location>
        <begin position="267"/>
        <end position="432"/>
    </location>
</feature>
<organism evidence="6 7">
    <name type="scientific">Vibrio eleionomae</name>
    <dbReference type="NCBI Taxonomy" id="2653505"/>
    <lineage>
        <taxon>Bacteria</taxon>
        <taxon>Pseudomonadati</taxon>
        <taxon>Pseudomonadota</taxon>
        <taxon>Gammaproteobacteria</taxon>
        <taxon>Vibrionales</taxon>
        <taxon>Vibrionaceae</taxon>
        <taxon>Vibrio</taxon>
    </lineage>
</organism>